<dbReference type="InterPro" id="IPR011547">
    <property type="entry name" value="SLC26A/SulP_dom"/>
</dbReference>
<accession>A0A7W4W0B0</accession>
<feature type="transmembrane region" description="Helical" evidence="6">
    <location>
        <begin position="75"/>
        <end position="95"/>
    </location>
</feature>
<dbReference type="AlphaFoldDB" id="A0A7W4W0B0"/>
<feature type="transmembrane region" description="Helical" evidence="6">
    <location>
        <begin position="101"/>
        <end position="123"/>
    </location>
</feature>
<dbReference type="InterPro" id="IPR001902">
    <property type="entry name" value="SLC26A/SulP_fam"/>
</dbReference>
<dbReference type="EMBL" id="JACHWR010000003">
    <property type="protein sequence ID" value="MBB3044564.1"/>
    <property type="molecule type" value="Genomic_DNA"/>
</dbReference>
<dbReference type="PROSITE" id="PS50801">
    <property type="entry name" value="STAS"/>
    <property type="match status" value="1"/>
</dbReference>
<feature type="transmembrane region" description="Helical" evidence="6">
    <location>
        <begin position="135"/>
        <end position="157"/>
    </location>
</feature>
<dbReference type="InterPro" id="IPR018045">
    <property type="entry name" value="S04_transporter_CS"/>
</dbReference>
<feature type="transmembrane region" description="Helical" evidence="6">
    <location>
        <begin position="355"/>
        <end position="377"/>
    </location>
</feature>
<feature type="transmembrane region" description="Helical" evidence="6">
    <location>
        <begin position="397"/>
        <end position="428"/>
    </location>
</feature>
<feature type="transmembrane region" description="Helical" evidence="6">
    <location>
        <begin position="43"/>
        <end position="68"/>
    </location>
</feature>
<dbReference type="Gene3D" id="3.30.750.24">
    <property type="entry name" value="STAS domain"/>
    <property type="match status" value="1"/>
</dbReference>
<evidence type="ECO:0000313" key="8">
    <source>
        <dbReference type="EMBL" id="MBB3044564.1"/>
    </source>
</evidence>
<feature type="transmembrane region" description="Helical" evidence="6">
    <location>
        <begin position="329"/>
        <end position="348"/>
    </location>
</feature>
<feature type="transmembrane region" description="Helical" evidence="6">
    <location>
        <begin position="291"/>
        <end position="309"/>
    </location>
</feature>
<dbReference type="InterPro" id="IPR002645">
    <property type="entry name" value="STAS_dom"/>
</dbReference>
<keyword evidence="3 6" id="KW-1133">Transmembrane helix</keyword>
<dbReference type="PROSITE" id="PS01130">
    <property type="entry name" value="SLC26A"/>
    <property type="match status" value="1"/>
</dbReference>
<feature type="region of interest" description="Disordered" evidence="5">
    <location>
        <begin position="561"/>
        <end position="585"/>
    </location>
</feature>
<dbReference type="SUPFAM" id="SSF52091">
    <property type="entry name" value="SpoIIaa-like"/>
    <property type="match status" value="1"/>
</dbReference>
<evidence type="ECO:0000313" key="9">
    <source>
        <dbReference type="Proteomes" id="UP000589626"/>
    </source>
</evidence>
<feature type="transmembrane region" description="Helical" evidence="6">
    <location>
        <begin position="255"/>
        <end position="279"/>
    </location>
</feature>
<sequence>MAATSAHPARLFTSLGGYRRSWLRGDVVAGLTVWAVLVPESLAYATIAGVSPVVGLYAAVPALLLYAVFGSSRQLVVATMSGTAALSASVVADAATPGTEAFVVTTAALAVVVGLLGIVAGLCRMGFLASFISEPVLKGFIVGLALTIIIGQVPALLGIDKPAGDFFEKLWGILAELSSVDGLTVLVGGSALVAILLLKRLLPLVPASLVAVLAGIAAVAIFGLDDHGVAVVGSIEAGLPAVGLPDLGLRDYLDLVGPAAGVLLIGFAEGLGAAKTYAVREGYEIDANAELIGMGTANVGSGLASGMIVNGSLSKTAVNGAAGAKSQVSGITVALLTLVTLLFLTGLFEQLPEAVLAAVVIAAVIELVDIASLRRLYGVWTGPLGRIYHVTARVDFIAAVTTMVGVLVFDTLPGLFIGIAVSLLTLLYRSSRPHVARLARDPGPPPTWVDLARRPELAADEELVVVRVEAGLYFANADVVRDAITGMVGPRTRTVVLDAETVPTIDVSGASMLATLRTDLERRGVALLIAKSIGQVRDVVSAAESVDVIAGRYPSVDAAVAAARTAETAQQHEDPPEPGERKERG</sequence>
<gene>
    <name evidence="8" type="ORF">FHU40_004401</name>
</gene>
<keyword evidence="4 6" id="KW-0472">Membrane</keyword>
<evidence type="ECO:0000256" key="4">
    <source>
        <dbReference type="ARBA" id="ARBA00023136"/>
    </source>
</evidence>
<proteinExistence type="predicted"/>
<dbReference type="InterPro" id="IPR036513">
    <property type="entry name" value="STAS_dom_sf"/>
</dbReference>
<dbReference type="GO" id="GO:0008271">
    <property type="term" value="F:secondary active sulfate transmembrane transporter activity"/>
    <property type="evidence" value="ECO:0007669"/>
    <property type="project" value="InterPro"/>
</dbReference>
<name>A0A7W4W0B0_9ACTN</name>
<dbReference type="Pfam" id="PF01740">
    <property type="entry name" value="STAS"/>
    <property type="match status" value="1"/>
</dbReference>
<feature type="compositionally biased region" description="Basic and acidic residues" evidence="5">
    <location>
        <begin position="570"/>
        <end position="585"/>
    </location>
</feature>
<dbReference type="PANTHER" id="PTHR11814">
    <property type="entry name" value="SULFATE TRANSPORTER"/>
    <property type="match status" value="1"/>
</dbReference>
<evidence type="ECO:0000256" key="1">
    <source>
        <dbReference type="ARBA" id="ARBA00004141"/>
    </source>
</evidence>
<dbReference type="GO" id="GO:0016020">
    <property type="term" value="C:membrane"/>
    <property type="evidence" value="ECO:0007669"/>
    <property type="project" value="UniProtKB-SubCell"/>
</dbReference>
<evidence type="ECO:0000256" key="2">
    <source>
        <dbReference type="ARBA" id="ARBA00022692"/>
    </source>
</evidence>
<evidence type="ECO:0000256" key="5">
    <source>
        <dbReference type="SAM" id="MobiDB-lite"/>
    </source>
</evidence>
<evidence type="ECO:0000256" key="6">
    <source>
        <dbReference type="SAM" id="Phobius"/>
    </source>
</evidence>
<feature type="transmembrane region" description="Helical" evidence="6">
    <location>
        <begin position="177"/>
        <end position="197"/>
    </location>
</feature>
<keyword evidence="2 6" id="KW-0812">Transmembrane</keyword>
<keyword evidence="9" id="KW-1185">Reference proteome</keyword>
<organism evidence="8 9">
    <name type="scientific">Nocardioides soli</name>
    <dbReference type="NCBI Taxonomy" id="1036020"/>
    <lineage>
        <taxon>Bacteria</taxon>
        <taxon>Bacillati</taxon>
        <taxon>Actinomycetota</taxon>
        <taxon>Actinomycetes</taxon>
        <taxon>Propionibacteriales</taxon>
        <taxon>Nocardioidaceae</taxon>
        <taxon>Nocardioides</taxon>
    </lineage>
</organism>
<dbReference type="RefSeq" id="WP_183594445.1">
    <property type="nucleotide sequence ID" value="NZ_JACHWR010000003.1"/>
</dbReference>
<dbReference type="Proteomes" id="UP000589626">
    <property type="component" value="Unassembled WGS sequence"/>
</dbReference>
<evidence type="ECO:0000256" key="3">
    <source>
        <dbReference type="ARBA" id="ARBA00022989"/>
    </source>
</evidence>
<feature type="domain" description="STAS" evidence="7">
    <location>
        <begin position="453"/>
        <end position="563"/>
    </location>
</feature>
<dbReference type="Pfam" id="PF00916">
    <property type="entry name" value="Sulfate_transp"/>
    <property type="match status" value="1"/>
</dbReference>
<dbReference type="CDD" id="cd07042">
    <property type="entry name" value="STAS_SulP_like_sulfate_transporter"/>
    <property type="match status" value="1"/>
</dbReference>
<reference evidence="8 9" key="1">
    <citation type="submission" date="2020-08" db="EMBL/GenBank/DDBJ databases">
        <title>Sequencing the genomes of 1000 actinobacteria strains.</title>
        <authorList>
            <person name="Klenk H.-P."/>
        </authorList>
    </citation>
    <scope>NUCLEOTIDE SEQUENCE [LARGE SCALE GENOMIC DNA]</scope>
    <source>
        <strain evidence="8 9">DSM 105498</strain>
    </source>
</reference>
<evidence type="ECO:0000259" key="7">
    <source>
        <dbReference type="PROSITE" id="PS50801"/>
    </source>
</evidence>
<comment type="caution">
    <text evidence="8">The sequence shown here is derived from an EMBL/GenBank/DDBJ whole genome shotgun (WGS) entry which is preliminary data.</text>
</comment>
<protein>
    <submittedName>
        <fullName evidence="8">High affinity sulfate transporter 1</fullName>
    </submittedName>
</protein>
<comment type="subcellular location">
    <subcellularLocation>
        <location evidence="1">Membrane</location>
        <topology evidence="1">Multi-pass membrane protein</topology>
    </subcellularLocation>
</comment>
<feature type="transmembrane region" description="Helical" evidence="6">
    <location>
        <begin position="204"/>
        <end position="224"/>
    </location>
</feature>
<feature type="transmembrane region" description="Helical" evidence="6">
    <location>
        <begin position="21"/>
        <end position="37"/>
    </location>
</feature>